<organism evidence="5 6">
    <name type="scientific">Phyllosticta citribraziliensis</name>
    <dbReference type="NCBI Taxonomy" id="989973"/>
    <lineage>
        <taxon>Eukaryota</taxon>
        <taxon>Fungi</taxon>
        <taxon>Dikarya</taxon>
        <taxon>Ascomycota</taxon>
        <taxon>Pezizomycotina</taxon>
        <taxon>Dothideomycetes</taxon>
        <taxon>Dothideomycetes incertae sedis</taxon>
        <taxon>Botryosphaeriales</taxon>
        <taxon>Phyllostictaceae</taxon>
        <taxon>Phyllosticta</taxon>
    </lineage>
</organism>
<evidence type="ECO:0000256" key="1">
    <source>
        <dbReference type="ARBA" id="ARBA00022723"/>
    </source>
</evidence>
<dbReference type="SMART" id="SM01007">
    <property type="entry name" value="Aldolase_II"/>
    <property type="match status" value="1"/>
</dbReference>
<evidence type="ECO:0000259" key="4">
    <source>
        <dbReference type="SMART" id="SM01007"/>
    </source>
</evidence>
<gene>
    <name evidence="5" type="ORF">J3D65DRAFT_614356</name>
</gene>
<evidence type="ECO:0000313" key="5">
    <source>
        <dbReference type="EMBL" id="KAK7542599.1"/>
    </source>
</evidence>
<dbReference type="Pfam" id="PF00596">
    <property type="entry name" value="Aldolase_II"/>
    <property type="match status" value="1"/>
</dbReference>
<dbReference type="RefSeq" id="XP_066658892.1">
    <property type="nucleotide sequence ID" value="XM_066799199.1"/>
</dbReference>
<feature type="compositionally biased region" description="Polar residues" evidence="3">
    <location>
        <begin position="12"/>
        <end position="28"/>
    </location>
</feature>
<dbReference type="InterPro" id="IPR036409">
    <property type="entry name" value="Aldolase_II/adducin_N_sf"/>
</dbReference>
<dbReference type="EMBL" id="JBBPEH010000002">
    <property type="protein sequence ID" value="KAK7542599.1"/>
    <property type="molecule type" value="Genomic_DNA"/>
</dbReference>
<protein>
    <submittedName>
        <fullName evidence="5">Class II aldolase and Adducin N-terminal domain-containing protein</fullName>
    </submittedName>
</protein>
<evidence type="ECO:0000313" key="6">
    <source>
        <dbReference type="Proteomes" id="UP001360953"/>
    </source>
</evidence>
<keyword evidence="2" id="KW-0456">Lyase</keyword>
<dbReference type="Proteomes" id="UP001360953">
    <property type="component" value="Unassembled WGS sequence"/>
</dbReference>
<dbReference type="Gene3D" id="3.40.225.10">
    <property type="entry name" value="Class II aldolase/adducin N-terminal domain"/>
    <property type="match status" value="1"/>
</dbReference>
<dbReference type="InterPro" id="IPR050197">
    <property type="entry name" value="Aldolase_class_II_sugar_metab"/>
</dbReference>
<accession>A0ABR1M6M5</accession>
<keyword evidence="6" id="KW-1185">Reference proteome</keyword>
<name>A0ABR1M6M5_9PEZI</name>
<dbReference type="InterPro" id="IPR001303">
    <property type="entry name" value="Aldolase_II/adducin_N"/>
</dbReference>
<sequence>MAAGFPARPPSILQQHSASNNISQSQRQAKAKMADNEGQAKGDIDDALLDIFITGSHILHHHGIVDGYGHLSVRNPHNPSTFFMARHIAPALISSEADLVQYNVEDASPVYPNVKPGYAERCIHSELLKKYPDVNAVVHSHCPEVLPYCVSNVPLRPTTHMAGFLGPQVPVWDIAAYFSSSSSEPQDLLVRTPRLGAALANAFRVSHTALATLSTSLRTRITGRDPPPGPRVPEHSTVLMRGHGFTTAAASIETAVFQAVYTKEAAQALTGALTIAAAWGGGVVEGGKVDEGSGKLSGATVKSAAVDGVRYLSDREARDAAESVAKGSVGRPWELWRREVDVCPLYRNEVRDKVRGGMDELTGG</sequence>
<evidence type="ECO:0000256" key="2">
    <source>
        <dbReference type="ARBA" id="ARBA00023239"/>
    </source>
</evidence>
<dbReference type="PANTHER" id="PTHR22789:SF0">
    <property type="entry name" value="3-OXO-TETRONATE 4-PHOSPHATE DECARBOXYLASE-RELATED"/>
    <property type="match status" value="1"/>
</dbReference>
<feature type="region of interest" description="Disordered" evidence="3">
    <location>
        <begin position="1"/>
        <end position="38"/>
    </location>
</feature>
<feature type="domain" description="Class II aldolase/adducin N-terminal" evidence="4">
    <location>
        <begin position="50"/>
        <end position="270"/>
    </location>
</feature>
<keyword evidence="1" id="KW-0479">Metal-binding</keyword>
<evidence type="ECO:0000256" key="3">
    <source>
        <dbReference type="SAM" id="MobiDB-lite"/>
    </source>
</evidence>
<dbReference type="PANTHER" id="PTHR22789">
    <property type="entry name" value="FUCULOSE PHOSPHATE ALDOLASE"/>
    <property type="match status" value="1"/>
</dbReference>
<proteinExistence type="predicted"/>
<dbReference type="SUPFAM" id="SSF53639">
    <property type="entry name" value="AraD/HMP-PK domain-like"/>
    <property type="match status" value="1"/>
</dbReference>
<reference evidence="5 6" key="1">
    <citation type="submission" date="2024-04" db="EMBL/GenBank/DDBJ databases">
        <title>Phyllosticta paracitricarpa is synonymous to the EU quarantine fungus P. citricarpa based on phylogenomic analyses.</title>
        <authorList>
            <consortium name="Lawrence Berkeley National Laboratory"/>
            <person name="Van ingen-buijs V.A."/>
            <person name="Van westerhoven A.C."/>
            <person name="Haridas S."/>
            <person name="Skiadas P."/>
            <person name="Martin F."/>
            <person name="Groenewald J.Z."/>
            <person name="Crous P.W."/>
            <person name="Seidl M.F."/>
        </authorList>
    </citation>
    <scope>NUCLEOTIDE SEQUENCE [LARGE SCALE GENOMIC DNA]</scope>
    <source>
        <strain evidence="5 6">CPC 17464</strain>
    </source>
</reference>
<comment type="caution">
    <text evidence="5">The sequence shown here is derived from an EMBL/GenBank/DDBJ whole genome shotgun (WGS) entry which is preliminary data.</text>
</comment>
<dbReference type="GeneID" id="92032105"/>